<dbReference type="Proteomes" id="UP000259026">
    <property type="component" value="Segment"/>
</dbReference>
<accession>A0A385E9Z5</accession>
<evidence type="ECO:0000313" key="1">
    <source>
        <dbReference type="EMBL" id="AXQ68674.1"/>
    </source>
</evidence>
<keyword evidence="2" id="KW-1185">Reference proteome</keyword>
<proteinExistence type="predicted"/>
<evidence type="ECO:0000313" key="2">
    <source>
        <dbReference type="Proteomes" id="UP000259026"/>
    </source>
</evidence>
<organism evidence="1 2">
    <name type="scientific">Caulobacter phage CcrPW</name>
    <dbReference type="NCBI Taxonomy" id="2283271"/>
    <lineage>
        <taxon>Viruses</taxon>
        <taxon>Duplodnaviria</taxon>
        <taxon>Heunggongvirae</taxon>
        <taxon>Uroviricota</taxon>
        <taxon>Caudoviricetes</taxon>
        <taxon>Jeanschmidtviridae</taxon>
        <taxon>Colossusvirus</taxon>
        <taxon>Colossusvirus PW</taxon>
    </lineage>
</organism>
<reference evidence="1" key="1">
    <citation type="submission" date="2018-07" db="EMBL/GenBank/DDBJ databases">
        <authorList>
            <person name="Quirk P.G."/>
            <person name="Krulwich T.A."/>
        </authorList>
    </citation>
    <scope>NUCLEOTIDE SEQUENCE</scope>
</reference>
<gene>
    <name evidence="1" type="ORF">CcrPW_gp135</name>
</gene>
<name>A0A385E9Z5_9CAUD</name>
<dbReference type="EMBL" id="MH588545">
    <property type="protein sequence ID" value="AXQ68674.1"/>
    <property type="molecule type" value="Genomic_DNA"/>
</dbReference>
<reference evidence="1" key="2">
    <citation type="submission" date="2018-09" db="EMBL/GenBank/DDBJ databases">
        <title>Giant CbK-like Caulobacter bacteriophages have genetically divergent genomes.</title>
        <authorList>
            <person name="Wilson K."/>
            <person name="Ely B."/>
        </authorList>
    </citation>
    <scope>NUCLEOTIDE SEQUENCE [LARGE SCALE GENOMIC DNA]</scope>
</reference>
<protein>
    <submittedName>
        <fullName evidence="1">Uncharacterized protein</fullName>
    </submittedName>
</protein>
<sequence>MLAEAIVKGARGGKIMVAPHVSDLPAGHVPVVIGAHPTTIETLRALHYNGHPYVYVDNGYFHPYKSGGYFRATCNALQWVDRWPYDRAEARNRWESHKLKVAPWREEGDHVLIALQTPTWYQMMGVDQDAWVRDVLERLTPWTKRKIIVRQKPLKGIQVPPLEEELKNAWAVVAYSSNVMLDASLQGIAVFPQRSCAAQALGTGQLSRIEEPRRVFDREGVYEELAAAQWTVPEMESGKMWNDLRCQYQPEFGRLA</sequence>